<evidence type="ECO:0000259" key="1">
    <source>
        <dbReference type="SMART" id="SM00860"/>
    </source>
</evidence>
<name>A0A3P1SLK7_9GAMM</name>
<dbReference type="AlphaFoldDB" id="A0A3P1SLK7"/>
<dbReference type="Pfam" id="PF09346">
    <property type="entry name" value="SMI1_KNR4"/>
    <property type="match status" value="1"/>
</dbReference>
<dbReference type="RefSeq" id="WP_124927111.1">
    <property type="nucleotide sequence ID" value="NZ_BMOH01000003.1"/>
</dbReference>
<accession>A0A3P1SLK7</accession>
<dbReference type="OrthoDB" id="1353528at2"/>
<feature type="domain" description="Knr4/Smi1-like" evidence="1">
    <location>
        <begin position="4"/>
        <end position="114"/>
    </location>
</feature>
<dbReference type="InterPro" id="IPR037883">
    <property type="entry name" value="Knr4/Smi1-like_sf"/>
</dbReference>
<dbReference type="Gene3D" id="3.40.1580.10">
    <property type="entry name" value="SMI1/KNR4-like"/>
    <property type="match status" value="1"/>
</dbReference>
<dbReference type="InterPro" id="IPR018958">
    <property type="entry name" value="Knr4/Smi1-like_dom"/>
</dbReference>
<dbReference type="Proteomes" id="UP000267535">
    <property type="component" value="Unassembled WGS sequence"/>
</dbReference>
<reference evidence="2 3" key="1">
    <citation type="submission" date="2018-11" db="EMBL/GenBank/DDBJ databases">
        <title>The draft genome sequence of Amphritea balenae JAMM 1525T.</title>
        <authorList>
            <person name="Fang Z."/>
            <person name="Zhang Y."/>
            <person name="Han X."/>
        </authorList>
    </citation>
    <scope>NUCLEOTIDE SEQUENCE [LARGE SCALE GENOMIC DNA]</scope>
    <source>
        <strain evidence="2 3">JAMM 1525</strain>
    </source>
</reference>
<comment type="caution">
    <text evidence="2">The sequence shown here is derived from an EMBL/GenBank/DDBJ whole genome shotgun (WGS) entry which is preliminary data.</text>
</comment>
<protein>
    <submittedName>
        <fullName evidence="2">SMI1/KNR4 family protein</fullName>
    </submittedName>
</protein>
<organism evidence="2 3">
    <name type="scientific">Amphritea balenae</name>
    <dbReference type="NCBI Taxonomy" id="452629"/>
    <lineage>
        <taxon>Bacteria</taxon>
        <taxon>Pseudomonadati</taxon>
        <taxon>Pseudomonadota</taxon>
        <taxon>Gammaproteobacteria</taxon>
        <taxon>Oceanospirillales</taxon>
        <taxon>Oceanospirillaceae</taxon>
        <taxon>Amphritea</taxon>
    </lineage>
</organism>
<dbReference type="EMBL" id="RQXV01000009">
    <property type="protein sequence ID" value="RRC98016.1"/>
    <property type="molecule type" value="Genomic_DNA"/>
</dbReference>
<sequence length="124" mass="13529">MAQSVDIKFIEKAEAELGVSLPNWYRVSMQSLNGGSVSFGGEAWELYPILDLTNKKSIRKTGDNLVLNQKSAQDWPGFPSNAIAIGENGTGDHIVLLILDGGIADTRVYHWLHETGKCIDVTNA</sequence>
<keyword evidence="3" id="KW-1185">Reference proteome</keyword>
<evidence type="ECO:0000313" key="2">
    <source>
        <dbReference type="EMBL" id="RRC98016.1"/>
    </source>
</evidence>
<gene>
    <name evidence="2" type="ORF">EHS89_15685</name>
</gene>
<evidence type="ECO:0000313" key="3">
    <source>
        <dbReference type="Proteomes" id="UP000267535"/>
    </source>
</evidence>
<dbReference type="SMART" id="SM00860">
    <property type="entry name" value="SMI1_KNR4"/>
    <property type="match status" value="1"/>
</dbReference>
<dbReference type="SUPFAM" id="SSF160631">
    <property type="entry name" value="SMI1/KNR4-like"/>
    <property type="match status" value="1"/>
</dbReference>
<proteinExistence type="predicted"/>